<dbReference type="SUPFAM" id="SSF52540">
    <property type="entry name" value="P-loop containing nucleoside triphosphate hydrolases"/>
    <property type="match status" value="1"/>
</dbReference>
<dbReference type="Proteomes" id="UP000723463">
    <property type="component" value="Unassembled WGS sequence"/>
</dbReference>
<dbReference type="GO" id="GO:0005525">
    <property type="term" value="F:GTP binding"/>
    <property type="evidence" value="ECO:0007669"/>
    <property type="project" value="InterPro"/>
</dbReference>
<name>A0A9P6K4L7_9FUNG</name>
<feature type="domain" description="G" evidence="1">
    <location>
        <begin position="44"/>
        <end position="152"/>
    </location>
</feature>
<dbReference type="Gene3D" id="3.40.50.300">
    <property type="entry name" value="P-loop containing nucleotide triphosphate hydrolases"/>
    <property type="match status" value="1"/>
</dbReference>
<gene>
    <name evidence="2" type="ORF">EC957_009565</name>
</gene>
<comment type="caution">
    <text evidence="2">The sequence shown here is derived from an EMBL/GenBank/DDBJ whole genome shotgun (WGS) entry which is preliminary data.</text>
</comment>
<dbReference type="InterPro" id="IPR027417">
    <property type="entry name" value="P-loop_NTPase"/>
</dbReference>
<evidence type="ECO:0000313" key="2">
    <source>
        <dbReference type="EMBL" id="KAF9546642.1"/>
    </source>
</evidence>
<evidence type="ECO:0000313" key="3">
    <source>
        <dbReference type="Proteomes" id="UP000723463"/>
    </source>
</evidence>
<keyword evidence="3" id="KW-1185">Reference proteome</keyword>
<protein>
    <recommendedName>
        <fullName evidence="1">G domain-containing protein</fullName>
    </recommendedName>
</protein>
<reference evidence="2" key="1">
    <citation type="journal article" date="2020" name="Fungal Divers.">
        <title>Resolving the Mortierellaceae phylogeny through synthesis of multi-gene phylogenetics and phylogenomics.</title>
        <authorList>
            <person name="Vandepol N."/>
            <person name="Liber J."/>
            <person name="Desiro A."/>
            <person name="Na H."/>
            <person name="Kennedy M."/>
            <person name="Barry K."/>
            <person name="Grigoriev I.V."/>
            <person name="Miller A.N."/>
            <person name="O'Donnell K."/>
            <person name="Stajich J.E."/>
            <person name="Bonito G."/>
        </authorList>
    </citation>
    <scope>NUCLEOTIDE SEQUENCE</scope>
    <source>
        <strain evidence="2">NRRL 2591</strain>
    </source>
</reference>
<dbReference type="EMBL" id="JAAAXW010000053">
    <property type="protein sequence ID" value="KAF9546642.1"/>
    <property type="molecule type" value="Genomic_DNA"/>
</dbReference>
<dbReference type="PRINTS" id="PR00326">
    <property type="entry name" value="GTP1OBG"/>
</dbReference>
<evidence type="ECO:0000259" key="1">
    <source>
        <dbReference type="Pfam" id="PF01926"/>
    </source>
</evidence>
<dbReference type="AlphaFoldDB" id="A0A9P6K4L7"/>
<proteinExistence type="predicted"/>
<accession>A0A9P6K4L7</accession>
<dbReference type="InterPro" id="IPR006073">
    <property type="entry name" value="GTP-bd"/>
</dbReference>
<dbReference type="Pfam" id="PF01926">
    <property type="entry name" value="MMR_HSR1"/>
    <property type="match status" value="1"/>
</dbReference>
<dbReference type="CDD" id="cd00882">
    <property type="entry name" value="Ras_like_GTPase"/>
    <property type="match status" value="1"/>
</dbReference>
<sequence>MPSPSAAVASNDLGGDATAHYEGRDCARPPSAFYQNLVPPMVNLAIVGNPGVGKSAILNALGGEFQSGYSEGTGLTTVISKKQVTLNNIRFQLYDIPGINDSPPAGGQDTIVKHLLMLQDALNEGDHFVIIFVLQPTIGRIKPGDYMVMKTVIDSLREGPQIGLILNQAEPGAMLNYRSPRFSGLVWGPLEKIVESSNKKFLSRAPPLVLADHGARAFNEDEASDILRFVLSFDPMPVISRNMVDRVL</sequence>
<organism evidence="2 3">
    <name type="scientific">Mortierella hygrophila</name>
    <dbReference type="NCBI Taxonomy" id="979708"/>
    <lineage>
        <taxon>Eukaryota</taxon>
        <taxon>Fungi</taxon>
        <taxon>Fungi incertae sedis</taxon>
        <taxon>Mucoromycota</taxon>
        <taxon>Mortierellomycotina</taxon>
        <taxon>Mortierellomycetes</taxon>
        <taxon>Mortierellales</taxon>
        <taxon>Mortierellaceae</taxon>
        <taxon>Mortierella</taxon>
    </lineage>
</organism>